<evidence type="ECO:0000313" key="6">
    <source>
        <dbReference type="Proteomes" id="UP000067626"/>
    </source>
</evidence>
<organism evidence="5 6">
    <name type="scientific">Chondromyces crocatus</name>
    <dbReference type="NCBI Taxonomy" id="52"/>
    <lineage>
        <taxon>Bacteria</taxon>
        <taxon>Pseudomonadati</taxon>
        <taxon>Myxococcota</taxon>
        <taxon>Polyangia</taxon>
        <taxon>Polyangiales</taxon>
        <taxon>Polyangiaceae</taxon>
        <taxon>Chondromyces</taxon>
    </lineage>
</organism>
<dbReference type="PROSITE" id="PS01124">
    <property type="entry name" value="HTH_ARAC_FAMILY_2"/>
    <property type="match status" value="1"/>
</dbReference>
<keyword evidence="2" id="KW-0238">DNA-binding</keyword>
<dbReference type="KEGG" id="ccro:CMC5_054960"/>
<evidence type="ECO:0000256" key="1">
    <source>
        <dbReference type="ARBA" id="ARBA00023015"/>
    </source>
</evidence>
<keyword evidence="3" id="KW-0804">Transcription</keyword>
<dbReference type="RefSeq" id="WP_063796356.1">
    <property type="nucleotide sequence ID" value="NZ_CP012159.1"/>
</dbReference>
<sequence length="321" mass="35323">MPRRPNLISRTPEQLDLQDPRGDVLADVLSVSLLPNALYKCIEARSPWGLRVPTRDRAVFYLVVRGHALLEVDGEPPRTLSTGDVAFIPHGRAHIFRDEAARHLFLVHDGPVCVSTGSARIGGKGALTTFLAGFFPYTGGLRPILLEHAPHAVVLSASRDAPRPWSAATIDLMLAEIASPGPASTLVLQRLADVLFVQVLRWLSTHDGCGLVQALSDPPVHHALNLMHTRVDEPWTVAKLAARVGLSRSGFAQRFTQVVGDPPLQYLARWRMARAAELLRETHDSVAQIAQRVGYESVPSFSKAFKRWQGRSPSHHRVSRS</sequence>
<dbReference type="EMBL" id="CP012159">
    <property type="protein sequence ID" value="AKT41322.1"/>
    <property type="molecule type" value="Genomic_DNA"/>
</dbReference>
<dbReference type="Gene3D" id="1.10.10.60">
    <property type="entry name" value="Homeodomain-like"/>
    <property type="match status" value="2"/>
</dbReference>
<dbReference type="InterPro" id="IPR050204">
    <property type="entry name" value="AraC_XylS_family_regulators"/>
</dbReference>
<dbReference type="SMART" id="SM00342">
    <property type="entry name" value="HTH_ARAC"/>
    <property type="match status" value="1"/>
</dbReference>
<dbReference type="PATRIC" id="fig|52.7.peg.6077"/>
<dbReference type="Gene3D" id="2.60.120.10">
    <property type="entry name" value="Jelly Rolls"/>
    <property type="match status" value="1"/>
</dbReference>
<dbReference type="GO" id="GO:0043565">
    <property type="term" value="F:sequence-specific DNA binding"/>
    <property type="evidence" value="ECO:0007669"/>
    <property type="project" value="InterPro"/>
</dbReference>
<reference evidence="5 6" key="1">
    <citation type="submission" date="2015-07" db="EMBL/GenBank/DDBJ databases">
        <title>Genome analysis of myxobacterium Chondromyces crocatus Cm c5 reveals a high potential for natural compound synthesis and the genetic basis for the loss of fruiting body formation.</title>
        <authorList>
            <person name="Zaburannyi N."/>
            <person name="Bunk B."/>
            <person name="Maier J."/>
            <person name="Overmann J."/>
            <person name="Mueller R."/>
        </authorList>
    </citation>
    <scope>NUCLEOTIDE SEQUENCE [LARGE SCALE GENOMIC DNA]</scope>
    <source>
        <strain evidence="5 6">Cm c5</strain>
    </source>
</reference>
<dbReference type="InterPro" id="IPR020449">
    <property type="entry name" value="Tscrpt_reg_AraC-type_HTH"/>
</dbReference>
<evidence type="ECO:0000259" key="4">
    <source>
        <dbReference type="PROSITE" id="PS01124"/>
    </source>
</evidence>
<dbReference type="AlphaFoldDB" id="A0A0K1EKZ0"/>
<evidence type="ECO:0000313" key="5">
    <source>
        <dbReference type="EMBL" id="AKT41322.1"/>
    </source>
</evidence>
<dbReference type="PANTHER" id="PTHR46796:SF7">
    <property type="entry name" value="ARAC FAMILY TRANSCRIPTIONAL REGULATOR"/>
    <property type="match status" value="1"/>
</dbReference>
<dbReference type="PANTHER" id="PTHR46796">
    <property type="entry name" value="HTH-TYPE TRANSCRIPTIONAL ACTIVATOR RHAS-RELATED"/>
    <property type="match status" value="1"/>
</dbReference>
<dbReference type="PROSITE" id="PS00041">
    <property type="entry name" value="HTH_ARAC_FAMILY_1"/>
    <property type="match status" value="1"/>
</dbReference>
<dbReference type="GO" id="GO:0003700">
    <property type="term" value="F:DNA-binding transcription factor activity"/>
    <property type="evidence" value="ECO:0007669"/>
    <property type="project" value="InterPro"/>
</dbReference>
<dbReference type="Pfam" id="PF12852">
    <property type="entry name" value="Cupin_6"/>
    <property type="match status" value="1"/>
</dbReference>
<dbReference type="SUPFAM" id="SSF46689">
    <property type="entry name" value="Homeodomain-like"/>
    <property type="match status" value="2"/>
</dbReference>
<dbReference type="PRINTS" id="PR00032">
    <property type="entry name" value="HTHARAC"/>
</dbReference>
<dbReference type="SUPFAM" id="SSF51182">
    <property type="entry name" value="RmlC-like cupins"/>
    <property type="match status" value="1"/>
</dbReference>
<dbReference type="Proteomes" id="UP000067626">
    <property type="component" value="Chromosome"/>
</dbReference>
<name>A0A0K1EKZ0_CHOCO</name>
<evidence type="ECO:0000256" key="2">
    <source>
        <dbReference type="ARBA" id="ARBA00023125"/>
    </source>
</evidence>
<keyword evidence="6" id="KW-1185">Reference proteome</keyword>
<evidence type="ECO:0000256" key="3">
    <source>
        <dbReference type="ARBA" id="ARBA00023163"/>
    </source>
</evidence>
<dbReference type="InterPro" id="IPR014710">
    <property type="entry name" value="RmlC-like_jellyroll"/>
</dbReference>
<dbReference type="InterPro" id="IPR018060">
    <property type="entry name" value="HTH_AraC"/>
</dbReference>
<dbReference type="InterPro" id="IPR018062">
    <property type="entry name" value="HTH_AraC-typ_CS"/>
</dbReference>
<dbReference type="InterPro" id="IPR032783">
    <property type="entry name" value="AraC_lig"/>
</dbReference>
<dbReference type="InterPro" id="IPR011051">
    <property type="entry name" value="RmlC_Cupin_sf"/>
</dbReference>
<dbReference type="OrthoDB" id="5460636at2"/>
<feature type="domain" description="HTH araC/xylS-type" evidence="4">
    <location>
        <begin position="221"/>
        <end position="319"/>
    </location>
</feature>
<gene>
    <name evidence="5" type="primary">araC</name>
    <name evidence="5" type="ORF">CMC5_054960</name>
</gene>
<dbReference type="STRING" id="52.CMC5_054960"/>
<proteinExistence type="predicted"/>
<dbReference type="Pfam" id="PF12833">
    <property type="entry name" value="HTH_18"/>
    <property type="match status" value="1"/>
</dbReference>
<dbReference type="InterPro" id="IPR009057">
    <property type="entry name" value="Homeodomain-like_sf"/>
</dbReference>
<keyword evidence="1" id="KW-0805">Transcription regulation</keyword>
<protein>
    <submittedName>
        <fullName evidence="5">AraC family transcriptional regulator</fullName>
    </submittedName>
</protein>
<accession>A0A0K1EKZ0</accession>